<dbReference type="STRING" id="1319815.HMPREF0202_02231"/>
<gene>
    <name evidence="1" type="ORF">HMPREF0202_02231</name>
</gene>
<dbReference type="Proteomes" id="UP000017081">
    <property type="component" value="Unassembled WGS sequence"/>
</dbReference>
<proteinExistence type="predicted"/>
<evidence type="ECO:0000313" key="2">
    <source>
        <dbReference type="Proteomes" id="UP000017081"/>
    </source>
</evidence>
<keyword evidence="2" id="KW-1185">Reference proteome</keyword>
<name>U7V818_9FUSO</name>
<dbReference type="AlphaFoldDB" id="U7V818"/>
<comment type="caution">
    <text evidence="1">The sequence shown here is derived from an EMBL/GenBank/DDBJ whole genome shotgun (WGS) entry which is preliminary data.</text>
</comment>
<reference evidence="1 2" key="1">
    <citation type="submission" date="2013-08" db="EMBL/GenBank/DDBJ databases">
        <authorList>
            <person name="Weinstock G."/>
            <person name="Sodergren E."/>
            <person name="Wylie T."/>
            <person name="Fulton L."/>
            <person name="Fulton R."/>
            <person name="Fronick C."/>
            <person name="O'Laughlin M."/>
            <person name="Godfrey J."/>
            <person name="Miner T."/>
            <person name="Herter B."/>
            <person name="Appelbaum E."/>
            <person name="Cordes M."/>
            <person name="Lek S."/>
            <person name="Wollam A."/>
            <person name="Pepin K.H."/>
            <person name="Palsikar V.B."/>
            <person name="Mitreva M."/>
            <person name="Wilson R.K."/>
        </authorList>
    </citation>
    <scope>NUCLEOTIDE SEQUENCE [LARGE SCALE GENOMIC DNA]</scope>
    <source>
        <strain evidence="1 2">ATCC BAA-474</strain>
    </source>
</reference>
<organism evidence="1 2">
    <name type="scientific">Cetobacterium somerae ATCC BAA-474</name>
    <dbReference type="NCBI Taxonomy" id="1319815"/>
    <lineage>
        <taxon>Bacteria</taxon>
        <taxon>Fusobacteriati</taxon>
        <taxon>Fusobacteriota</taxon>
        <taxon>Fusobacteriia</taxon>
        <taxon>Fusobacteriales</taxon>
        <taxon>Fusobacteriaceae</taxon>
        <taxon>Cetobacterium</taxon>
    </lineage>
</organism>
<protein>
    <submittedName>
        <fullName evidence="1">Uncharacterized protein</fullName>
    </submittedName>
</protein>
<dbReference type="RefSeq" id="WP_023051763.1">
    <property type="nucleotide sequence ID" value="NZ_CP173065.2"/>
</dbReference>
<dbReference type="EMBL" id="AXZF01000103">
    <property type="protein sequence ID" value="ERT67852.1"/>
    <property type="molecule type" value="Genomic_DNA"/>
</dbReference>
<sequence length="158" mass="19291">MQNVDIFIEEEKKRAIEISNEIIEKPKVSMMVVIFPFLLINYIQELRVYRYKKEFFLKEYLFLKNMVVDLLKEGYSSSEKIKIEIEKLLIKDEKYLEFYKYQIQEALSIKKYIFQEESEKIMRLKEIETLKKWMDIFEVDEESLSVSLKLFKTLNNKI</sequence>
<evidence type="ECO:0000313" key="1">
    <source>
        <dbReference type="EMBL" id="ERT67852.1"/>
    </source>
</evidence>
<accession>U7V818</accession>
<dbReference type="HOGENOM" id="CLU_1666254_0_0_0"/>